<dbReference type="InterPro" id="IPR013786">
    <property type="entry name" value="AcylCoA_DH/ox_N"/>
</dbReference>
<name>A0A382QIJ1_9ZZZZ</name>
<dbReference type="GO" id="GO:0046359">
    <property type="term" value="P:butyrate catabolic process"/>
    <property type="evidence" value="ECO:0007669"/>
    <property type="project" value="TreeGrafter"/>
</dbReference>
<organism evidence="2">
    <name type="scientific">marine metagenome</name>
    <dbReference type="NCBI Taxonomy" id="408172"/>
    <lineage>
        <taxon>unclassified sequences</taxon>
        <taxon>metagenomes</taxon>
        <taxon>ecological metagenomes</taxon>
    </lineage>
</organism>
<proteinExistence type="predicted"/>
<reference evidence="2" key="1">
    <citation type="submission" date="2018-05" db="EMBL/GenBank/DDBJ databases">
        <authorList>
            <person name="Lanie J.A."/>
            <person name="Ng W.-L."/>
            <person name="Kazmierczak K.M."/>
            <person name="Andrzejewski T.M."/>
            <person name="Davidsen T.M."/>
            <person name="Wayne K.J."/>
            <person name="Tettelin H."/>
            <person name="Glass J.I."/>
            <person name="Rusch D."/>
            <person name="Podicherti R."/>
            <person name="Tsui H.-C.T."/>
            <person name="Winkler M.E."/>
        </authorList>
    </citation>
    <scope>NUCLEOTIDE SEQUENCE</scope>
</reference>
<dbReference type="Pfam" id="PF02771">
    <property type="entry name" value="Acyl-CoA_dh_N"/>
    <property type="match status" value="1"/>
</dbReference>
<feature type="non-terminal residue" evidence="2">
    <location>
        <position position="77"/>
    </location>
</feature>
<dbReference type="EMBL" id="UINC01114738">
    <property type="protein sequence ID" value="SVC85256.1"/>
    <property type="molecule type" value="Genomic_DNA"/>
</dbReference>
<feature type="domain" description="Acyl-CoA dehydrogenase/oxidase N-terminal" evidence="1">
    <location>
        <begin position="6"/>
        <end position="76"/>
    </location>
</feature>
<dbReference type="InterPro" id="IPR037069">
    <property type="entry name" value="AcylCoA_DH/ox_N_sf"/>
</dbReference>
<gene>
    <name evidence="2" type="ORF">METZ01_LOCUS338110</name>
</gene>
<dbReference type="PANTHER" id="PTHR43884">
    <property type="entry name" value="ACYL-COA DEHYDROGENASE"/>
    <property type="match status" value="1"/>
</dbReference>
<accession>A0A382QIJ1</accession>
<dbReference type="InterPro" id="IPR009100">
    <property type="entry name" value="AcylCoA_DH/oxidase_NM_dom_sf"/>
</dbReference>
<dbReference type="GO" id="GO:0003995">
    <property type="term" value="F:acyl-CoA dehydrogenase activity"/>
    <property type="evidence" value="ECO:0007669"/>
    <property type="project" value="TreeGrafter"/>
</dbReference>
<dbReference type="GO" id="GO:0050660">
    <property type="term" value="F:flavin adenine dinucleotide binding"/>
    <property type="evidence" value="ECO:0007669"/>
    <property type="project" value="InterPro"/>
</dbReference>
<sequence length="77" mass="8600">MNFHLTNDQEMFVESVRRFARAHLQEGAVERVRSPNYPWDAAKLIADQQLMGITLPEEDGGLGGTLMDAVLAVEQIT</sequence>
<dbReference type="SUPFAM" id="SSF56645">
    <property type="entry name" value="Acyl-CoA dehydrogenase NM domain-like"/>
    <property type="match status" value="1"/>
</dbReference>
<protein>
    <recommendedName>
        <fullName evidence="1">Acyl-CoA dehydrogenase/oxidase N-terminal domain-containing protein</fullName>
    </recommendedName>
</protein>
<dbReference type="Gene3D" id="1.10.540.10">
    <property type="entry name" value="Acyl-CoA dehydrogenase/oxidase, N-terminal domain"/>
    <property type="match status" value="1"/>
</dbReference>
<evidence type="ECO:0000313" key="2">
    <source>
        <dbReference type="EMBL" id="SVC85256.1"/>
    </source>
</evidence>
<evidence type="ECO:0000259" key="1">
    <source>
        <dbReference type="Pfam" id="PF02771"/>
    </source>
</evidence>
<dbReference type="GO" id="GO:0033539">
    <property type="term" value="P:fatty acid beta-oxidation using acyl-CoA dehydrogenase"/>
    <property type="evidence" value="ECO:0007669"/>
    <property type="project" value="TreeGrafter"/>
</dbReference>
<dbReference type="PANTHER" id="PTHR43884:SF12">
    <property type="entry name" value="ISOVALERYL-COA DEHYDROGENASE, MITOCHONDRIAL-RELATED"/>
    <property type="match status" value="1"/>
</dbReference>
<dbReference type="AlphaFoldDB" id="A0A382QIJ1"/>